<accession>A0A7V7G3E4</accession>
<name>A0A7V7G3E4_9GAMM</name>
<dbReference type="Gene3D" id="3.40.50.720">
    <property type="entry name" value="NAD(P)-binding Rossmann-like Domain"/>
    <property type="match status" value="1"/>
</dbReference>
<dbReference type="PANTHER" id="PTHR12126:SF11">
    <property type="entry name" value="NADH DEHYDROGENASE [UBIQUINONE] 1 ALPHA SUBCOMPLEX SUBUNIT 9, MITOCHONDRIAL"/>
    <property type="match status" value="1"/>
</dbReference>
<keyword evidence="3" id="KW-1185">Reference proteome</keyword>
<dbReference type="GO" id="GO:0044877">
    <property type="term" value="F:protein-containing complex binding"/>
    <property type="evidence" value="ECO:0007669"/>
    <property type="project" value="TreeGrafter"/>
</dbReference>
<sequence>MSQALITVFGGTGFLGDHVVRELVEAGHAVRIAARNPRLPAWAEAIDPLEGVSADIRCEADVARAIEGADGVVNAVSLYVEHKHLRFEDIHVQGAARVARLSRQCGIPSLIQLSGIGVDPASRSRYVSARGRGEAAVIEAYPKAIILRPSVMFGPNDTFLSRLAELTRLPFVPLFGYGDTRLQPVHVVDIARSIARLLSAVPSERRLFELGGPDILSYRELLLQVMAYLKRERPLVPVPFALWQAIALLVSPLPGPPLTRDQVIMMANDNVVEPGVGSFEDLEIRPRSLRDYLPACLGPAG</sequence>
<dbReference type="CDD" id="cd05271">
    <property type="entry name" value="NDUFA9_like_SDR_a"/>
    <property type="match status" value="1"/>
</dbReference>
<dbReference type="Proteomes" id="UP000486760">
    <property type="component" value="Unassembled WGS sequence"/>
</dbReference>
<reference evidence="2 3" key="1">
    <citation type="submission" date="2019-08" db="EMBL/GenBank/DDBJ databases">
        <title>Bioinformatics analysis of the strain L3 and L5.</title>
        <authorList>
            <person name="Li X."/>
        </authorList>
    </citation>
    <scope>NUCLEOTIDE SEQUENCE [LARGE SCALE GENOMIC DNA]</scope>
    <source>
        <strain evidence="2 3">L5</strain>
    </source>
</reference>
<dbReference type="InterPro" id="IPR001509">
    <property type="entry name" value="Epimerase_deHydtase"/>
</dbReference>
<evidence type="ECO:0000313" key="2">
    <source>
        <dbReference type="EMBL" id="KAA0014126.1"/>
    </source>
</evidence>
<comment type="caution">
    <text evidence="2">The sequence shown here is derived from an EMBL/GenBank/DDBJ whole genome shotgun (WGS) entry which is preliminary data.</text>
</comment>
<dbReference type="InterPro" id="IPR051207">
    <property type="entry name" value="ComplexI_NDUFA9_subunit"/>
</dbReference>
<dbReference type="EMBL" id="VTPY01000001">
    <property type="protein sequence ID" value="KAA0014126.1"/>
    <property type="molecule type" value="Genomic_DNA"/>
</dbReference>
<evidence type="ECO:0000313" key="3">
    <source>
        <dbReference type="Proteomes" id="UP000486760"/>
    </source>
</evidence>
<evidence type="ECO:0000259" key="1">
    <source>
        <dbReference type="Pfam" id="PF01370"/>
    </source>
</evidence>
<organism evidence="2 3">
    <name type="scientific">Billgrantia pellis</name>
    <dbReference type="NCBI Taxonomy" id="2606936"/>
    <lineage>
        <taxon>Bacteria</taxon>
        <taxon>Pseudomonadati</taxon>
        <taxon>Pseudomonadota</taxon>
        <taxon>Gammaproteobacteria</taxon>
        <taxon>Oceanospirillales</taxon>
        <taxon>Halomonadaceae</taxon>
        <taxon>Billgrantia</taxon>
    </lineage>
</organism>
<dbReference type="SUPFAM" id="SSF51735">
    <property type="entry name" value="NAD(P)-binding Rossmann-fold domains"/>
    <property type="match status" value="1"/>
</dbReference>
<dbReference type="Pfam" id="PF01370">
    <property type="entry name" value="Epimerase"/>
    <property type="match status" value="1"/>
</dbReference>
<feature type="domain" description="NAD-dependent epimerase/dehydratase" evidence="1">
    <location>
        <begin position="6"/>
        <end position="201"/>
    </location>
</feature>
<dbReference type="PANTHER" id="PTHR12126">
    <property type="entry name" value="NADH-UBIQUINONE OXIDOREDUCTASE 39 KDA SUBUNIT-RELATED"/>
    <property type="match status" value="1"/>
</dbReference>
<gene>
    <name evidence="2" type="ORF">F0A17_00170</name>
</gene>
<protein>
    <submittedName>
        <fullName evidence="2">Complex I NDUFA9 subunit family protein</fullName>
    </submittedName>
</protein>
<proteinExistence type="predicted"/>
<dbReference type="AlphaFoldDB" id="A0A7V7G3E4"/>
<dbReference type="InterPro" id="IPR036291">
    <property type="entry name" value="NAD(P)-bd_dom_sf"/>
</dbReference>
<dbReference type="RefSeq" id="WP_149326341.1">
    <property type="nucleotide sequence ID" value="NZ_VTPY01000001.1"/>
</dbReference>